<dbReference type="Proteomes" id="UP001152523">
    <property type="component" value="Unassembled WGS sequence"/>
</dbReference>
<dbReference type="PANTHER" id="PTHR33791:SF1">
    <property type="entry name" value="RUBISCO CHAPERONE RBCX"/>
    <property type="match status" value="1"/>
</dbReference>
<dbReference type="GO" id="GO:0110102">
    <property type="term" value="P:ribulose bisphosphate carboxylase complex assembly"/>
    <property type="evidence" value="ECO:0007669"/>
    <property type="project" value="InterPro"/>
</dbReference>
<keyword evidence="1" id="KW-0602">Photosynthesis</keyword>
<evidence type="ECO:0000313" key="5">
    <source>
        <dbReference type="Proteomes" id="UP001152523"/>
    </source>
</evidence>
<name>A0AAV0CSW8_9ASTE</name>
<proteinExistence type="predicted"/>
<dbReference type="GO" id="GO:0015977">
    <property type="term" value="P:carbon fixation"/>
    <property type="evidence" value="ECO:0007669"/>
    <property type="project" value="UniProtKB-KW"/>
</dbReference>
<comment type="caution">
    <text evidence="4">The sequence shown here is derived from an EMBL/GenBank/DDBJ whole genome shotgun (WGS) entry which is preliminary data.</text>
</comment>
<dbReference type="Gene3D" id="1.10.1200.210">
    <property type="entry name" value="Chaperonin-like RbcX"/>
    <property type="match status" value="1"/>
</dbReference>
<sequence>MGTSGAVSSSMMLDSHSSLCPCLVVPASCNLSSVDLGLHRYLSSTSLPGKQIKSLGSLELSYSFLGPRVLKKGQRGHFKSLKKQQAKKRGSAVENEFGGQYEDAFEDVKSQIINYFTYKAVMTVLDQLQEMNPPQYHWLYEFIVTNKLRDGKQFISTLMKEKQELAERVMITRLDLYGKWIKKFDHDELYKQISDQNLDVMREWLMEIVVWPSDEEMVG</sequence>
<protein>
    <recommendedName>
        <fullName evidence="6">Chaperonin-like RbcX protein</fullName>
    </recommendedName>
</protein>
<keyword evidence="5" id="KW-1185">Reference proteome</keyword>
<keyword evidence="3" id="KW-0120">Carbon dioxide fixation</keyword>
<keyword evidence="2" id="KW-0143">Chaperone</keyword>
<dbReference type="EMBL" id="CAMAPF010000040">
    <property type="protein sequence ID" value="CAH9082982.1"/>
    <property type="molecule type" value="Genomic_DNA"/>
</dbReference>
<dbReference type="EMBL" id="CAMAPF010000040">
    <property type="protein sequence ID" value="CAH9082986.1"/>
    <property type="molecule type" value="Genomic_DNA"/>
</dbReference>
<dbReference type="GO" id="GO:0044183">
    <property type="term" value="F:protein folding chaperone"/>
    <property type="evidence" value="ECO:0007669"/>
    <property type="project" value="InterPro"/>
</dbReference>
<evidence type="ECO:0008006" key="6">
    <source>
        <dbReference type="Google" id="ProtNLM"/>
    </source>
</evidence>
<organism evidence="4 5">
    <name type="scientific">Cuscuta epithymum</name>
    <dbReference type="NCBI Taxonomy" id="186058"/>
    <lineage>
        <taxon>Eukaryota</taxon>
        <taxon>Viridiplantae</taxon>
        <taxon>Streptophyta</taxon>
        <taxon>Embryophyta</taxon>
        <taxon>Tracheophyta</taxon>
        <taxon>Spermatophyta</taxon>
        <taxon>Magnoliopsida</taxon>
        <taxon>eudicotyledons</taxon>
        <taxon>Gunneridae</taxon>
        <taxon>Pentapetalae</taxon>
        <taxon>asterids</taxon>
        <taxon>lamiids</taxon>
        <taxon>Solanales</taxon>
        <taxon>Convolvulaceae</taxon>
        <taxon>Cuscuteae</taxon>
        <taxon>Cuscuta</taxon>
        <taxon>Cuscuta subgen. Cuscuta</taxon>
    </lineage>
</organism>
<gene>
    <name evidence="4" type="ORF">CEPIT_LOCUS8306</name>
</gene>
<accession>A0AAV0CSW8</accession>
<dbReference type="AlphaFoldDB" id="A0AAV0CSW8"/>
<dbReference type="GO" id="GO:0015979">
    <property type="term" value="P:photosynthesis"/>
    <property type="evidence" value="ECO:0007669"/>
    <property type="project" value="UniProtKB-KW"/>
</dbReference>
<dbReference type="InterPro" id="IPR003435">
    <property type="entry name" value="Chaperonin_RcbX"/>
</dbReference>
<reference evidence="4" key="1">
    <citation type="submission" date="2022-07" db="EMBL/GenBank/DDBJ databases">
        <authorList>
            <person name="Macas J."/>
            <person name="Novak P."/>
            <person name="Neumann P."/>
        </authorList>
    </citation>
    <scope>NUCLEOTIDE SEQUENCE</scope>
</reference>
<evidence type="ECO:0000313" key="4">
    <source>
        <dbReference type="EMBL" id="CAH9082986.1"/>
    </source>
</evidence>
<evidence type="ECO:0000256" key="1">
    <source>
        <dbReference type="ARBA" id="ARBA00022531"/>
    </source>
</evidence>
<evidence type="ECO:0000256" key="2">
    <source>
        <dbReference type="ARBA" id="ARBA00023186"/>
    </source>
</evidence>
<dbReference type="EMBL" id="CAMAPF010000040">
    <property type="protein sequence ID" value="CAH9082984.1"/>
    <property type="molecule type" value="Genomic_DNA"/>
</dbReference>
<dbReference type="PANTHER" id="PTHR33791">
    <property type="entry name" value="CHAPERONIN-LIKE RBCX PROTEIN 1, CHLOROPLASTIC"/>
    <property type="match status" value="1"/>
</dbReference>
<dbReference type="InterPro" id="IPR038052">
    <property type="entry name" value="Chaperonin_RbcX_sf"/>
</dbReference>
<dbReference type="EMBL" id="CAMAPF010000040">
    <property type="protein sequence ID" value="CAH9082978.1"/>
    <property type="molecule type" value="Genomic_DNA"/>
</dbReference>
<evidence type="ECO:0000256" key="3">
    <source>
        <dbReference type="ARBA" id="ARBA00023300"/>
    </source>
</evidence>
<dbReference type="Pfam" id="PF02341">
    <property type="entry name" value="RbcX"/>
    <property type="match status" value="1"/>
</dbReference>
<dbReference type="SUPFAM" id="SSF158615">
    <property type="entry name" value="RbcX-like"/>
    <property type="match status" value="1"/>
</dbReference>